<reference evidence="16 17" key="1">
    <citation type="submission" date="2020-05" db="EMBL/GenBank/DDBJ databases">
        <title>Paenibacillus glebae, sp. nov., Paenibacillus humi sp. nov., Paenibacillus pedi sp. nov., Paenibacillus terrestris sp. nov. and Paenibacillus terricola sp. nov., isolated from a forest top soil sample.</title>
        <authorList>
            <person name="Qi S."/>
            <person name="Carlier A."/>
            <person name="Cnockaert M."/>
            <person name="Vandamme P."/>
        </authorList>
    </citation>
    <scope>NUCLEOTIDE SEQUENCE [LARGE SCALE GENOMIC DNA]</scope>
    <source>
        <strain evidence="16 17">LMG 29502</strain>
    </source>
</reference>
<keyword evidence="12" id="KW-0902">Two-component regulatory system</keyword>
<dbReference type="PANTHER" id="PTHR43547">
    <property type="entry name" value="TWO-COMPONENT HISTIDINE KINASE"/>
    <property type="match status" value="1"/>
</dbReference>
<dbReference type="SMART" id="SM00387">
    <property type="entry name" value="HATPase_c"/>
    <property type="match status" value="1"/>
</dbReference>
<evidence type="ECO:0000256" key="10">
    <source>
        <dbReference type="ARBA" id="ARBA00022840"/>
    </source>
</evidence>
<keyword evidence="6 16" id="KW-0808">Transferase</keyword>
<dbReference type="PROSITE" id="PS50109">
    <property type="entry name" value="HIS_KIN"/>
    <property type="match status" value="1"/>
</dbReference>
<evidence type="ECO:0000256" key="13">
    <source>
        <dbReference type="ARBA" id="ARBA00023136"/>
    </source>
</evidence>
<sequence>MGKTKSLSLRTMVAVMVSAVVLLVLLILYFIFRNQIIPQTRQALEDKAITIARTIALIPLVSEGLSEGNSKEIQDYTSRIARRNDIMFVVVTDMKGIRYSHPDDSLVGLPFAGGGQEISLRGGESISEGAGPLGRSLRGFVPVYNNRGHQVGVVIAGLSLERVERLVRLNEWTIIVILVSGALLGAGGSFILAARIKRMVFGMEPADISKLLQERSAMLESTREGIIAVDQEARITILNMEAQRLLKAAGIGGSAINRQIADYWPELRLERVLLNGEGVQDRELELGDSSLLVNSLPVRVNGTIVGAIATFRDETELAVLAEKLSGVSVYAEALRSGAHEFMNKLHVIMGMTHMGLYDELQQYILGTVSNYQKEIGSITRQIKDPVMAGFLLGKLSRAREAGIELLLTEDSYLPEPADPQVIHELITIAGNLLDNALEVLGKFRGPAGKRVELAFQYEEGRLLCEVSDNGPGIPVNLQEQIFVQGFSSKGEQRGIGLYLVRKSVDKLNGHVQLAAGSGPGAHFIVDVPYAVKEEEM</sequence>
<dbReference type="Proteomes" id="UP000711047">
    <property type="component" value="Unassembled WGS sequence"/>
</dbReference>
<dbReference type="InterPro" id="IPR005467">
    <property type="entry name" value="His_kinase_dom"/>
</dbReference>
<dbReference type="Gene3D" id="1.10.287.130">
    <property type="match status" value="1"/>
</dbReference>
<dbReference type="InterPro" id="IPR035965">
    <property type="entry name" value="PAS-like_dom_sf"/>
</dbReference>
<organism evidence="16 17">
    <name type="scientific">Paenibacillus tritici</name>
    <dbReference type="NCBI Taxonomy" id="1873425"/>
    <lineage>
        <taxon>Bacteria</taxon>
        <taxon>Bacillati</taxon>
        <taxon>Bacillota</taxon>
        <taxon>Bacilli</taxon>
        <taxon>Bacillales</taxon>
        <taxon>Paenibacillaceae</taxon>
        <taxon>Paenibacillus</taxon>
    </lineage>
</organism>
<dbReference type="Pfam" id="PF02518">
    <property type="entry name" value="HATPase_c"/>
    <property type="match status" value="1"/>
</dbReference>
<dbReference type="InterPro" id="IPR033463">
    <property type="entry name" value="sCache_3"/>
</dbReference>
<keyword evidence="9 16" id="KW-0418">Kinase</keyword>
<dbReference type="PRINTS" id="PR00344">
    <property type="entry name" value="BCTRLSENSOR"/>
</dbReference>
<accession>A0ABX2DU42</accession>
<dbReference type="InterPro" id="IPR016120">
    <property type="entry name" value="Sig_transdc_His_kin_SpoOB"/>
</dbReference>
<comment type="subcellular location">
    <subcellularLocation>
        <location evidence="2">Cell membrane</location>
        <topology evidence="2">Multi-pass membrane protein</topology>
    </subcellularLocation>
</comment>
<dbReference type="SUPFAM" id="SSF55785">
    <property type="entry name" value="PYP-like sensor domain (PAS domain)"/>
    <property type="match status" value="1"/>
</dbReference>
<dbReference type="SUPFAM" id="SSF103190">
    <property type="entry name" value="Sensory domain-like"/>
    <property type="match status" value="1"/>
</dbReference>
<keyword evidence="5" id="KW-0597">Phosphoprotein</keyword>
<evidence type="ECO:0000256" key="9">
    <source>
        <dbReference type="ARBA" id="ARBA00022777"/>
    </source>
</evidence>
<evidence type="ECO:0000256" key="2">
    <source>
        <dbReference type="ARBA" id="ARBA00004651"/>
    </source>
</evidence>
<keyword evidence="13 14" id="KW-0472">Membrane</keyword>
<dbReference type="InterPro" id="IPR003594">
    <property type="entry name" value="HATPase_dom"/>
</dbReference>
<dbReference type="RefSeq" id="WP_173138058.1">
    <property type="nucleotide sequence ID" value="NZ_JABMKX010000013.1"/>
</dbReference>
<gene>
    <name evidence="16" type="primary">dcuS</name>
    <name evidence="16" type="ORF">HQN87_23055</name>
</gene>
<dbReference type="EMBL" id="JABMKX010000013">
    <property type="protein sequence ID" value="NQX48210.1"/>
    <property type="molecule type" value="Genomic_DNA"/>
</dbReference>
<evidence type="ECO:0000256" key="12">
    <source>
        <dbReference type="ARBA" id="ARBA00023012"/>
    </source>
</evidence>
<dbReference type="GO" id="GO:0004673">
    <property type="term" value="F:protein histidine kinase activity"/>
    <property type="evidence" value="ECO:0007669"/>
    <property type="project" value="UniProtKB-EC"/>
</dbReference>
<evidence type="ECO:0000256" key="11">
    <source>
        <dbReference type="ARBA" id="ARBA00022989"/>
    </source>
</evidence>
<evidence type="ECO:0000256" key="8">
    <source>
        <dbReference type="ARBA" id="ARBA00022741"/>
    </source>
</evidence>
<feature type="transmembrane region" description="Helical" evidence="14">
    <location>
        <begin position="172"/>
        <end position="194"/>
    </location>
</feature>
<evidence type="ECO:0000256" key="14">
    <source>
        <dbReference type="SAM" id="Phobius"/>
    </source>
</evidence>
<dbReference type="InterPro" id="IPR004358">
    <property type="entry name" value="Sig_transdc_His_kin-like_C"/>
</dbReference>
<dbReference type="InterPro" id="IPR029151">
    <property type="entry name" value="Sensor-like_sf"/>
</dbReference>
<evidence type="ECO:0000256" key="5">
    <source>
        <dbReference type="ARBA" id="ARBA00022553"/>
    </source>
</evidence>
<dbReference type="Gene3D" id="3.30.565.10">
    <property type="entry name" value="Histidine kinase-like ATPase, C-terminal domain"/>
    <property type="match status" value="1"/>
</dbReference>
<dbReference type="InterPro" id="IPR036890">
    <property type="entry name" value="HATPase_C_sf"/>
</dbReference>
<dbReference type="SUPFAM" id="SSF55890">
    <property type="entry name" value="Sporulation response regulatory protein Spo0B"/>
    <property type="match status" value="1"/>
</dbReference>
<keyword evidence="7 14" id="KW-0812">Transmembrane</keyword>
<evidence type="ECO:0000259" key="15">
    <source>
        <dbReference type="PROSITE" id="PS50109"/>
    </source>
</evidence>
<evidence type="ECO:0000256" key="6">
    <source>
        <dbReference type="ARBA" id="ARBA00022679"/>
    </source>
</evidence>
<evidence type="ECO:0000256" key="4">
    <source>
        <dbReference type="ARBA" id="ARBA00022475"/>
    </source>
</evidence>
<evidence type="ECO:0000313" key="16">
    <source>
        <dbReference type="EMBL" id="NQX48210.1"/>
    </source>
</evidence>
<evidence type="ECO:0000256" key="3">
    <source>
        <dbReference type="ARBA" id="ARBA00012438"/>
    </source>
</evidence>
<evidence type="ECO:0000256" key="7">
    <source>
        <dbReference type="ARBA" id="ARBA00022692"/>
    </source>
</evidence>
<evidence type="ECO:0000313" key="17">
    <source>
        <dbReference type="Proteomes" id="UP000711047"/>
    </source>
</evidence>
<keyword evidence="17" id="KW-1185">Reference proteome</keyword>
<dbReference type="Pfam" id="PF17203">
    <property type="entry name" value="sCache_3_2"/>
    <property type="match status" value="1"/>
</dbReference>
<dbReference type="SUPFAM" id="SSF55874">
    <property type="entry name" value="ATPase domain of HSP90 chaperone/DNA topoisomerase II/histidine kinase"/>
    <property type="match status" value="1"/>
</dbReference>
<name>A0ABX2DU42_9BACL</name>
<keyword evidence="4" id="KW-1003">Cell membrane</keyword>
<dbReference type="Gene3D" id="3.30.450.20">
    <property type="entry name" value="PAS domain"/>
    <property type="match status" value="2"/>
</dbReference>
<proteinExistence type="predicted"/>
<evidence type="ECO:0000256" key="1">
    <source>
        <dbReference type="ARBA" id="ARBA00000085"/>
    </source>
</evidence>
<protein>
    <recommendedName>
        <fullName evidence="3">histidine kinase</fullName>
        <ecNumber evidence="3">2.7.13.3</ecNumber>
    </recommendedName>
</protein>
<feature type="transmembrane region" description="Helical" evidence="14">
    <location>
        <begin position="12"/>
        <end position="32"/>
    </location>
</feature>
<dbReference type="EC" id="2.7.13.3" evidence="3"/>
<comment type="caution">
    <text evidence="16">The sequence shown here is derived from an EMBL/GenBank/DDBJ whole genome shotgun (WGS) entry which is preliminary data.</text>
</comment>
<keyword evidence="8" id="KW-0547">Nucleotide-binding</keyword>
<keyword evidence="10" id="KW-0067">ATP-binding</keyword>
<feature type="domain" description="Histidine kinase" evidence="15">
    <location>
        <begin position="336"/>
        <end position="531"/>
    </location>
</feature>
<keyword evidence="11 14" id="KW-1133">Transmembrane helix</keyword>
<comment type="catalytic activity">
    <reaction evidence="1">
        <text>ATP + protein L-histidine = ADP + protein N-phospho-L-histidine.</text>
        <dbReference type="EC" id="2.7.13.3"/>
    </reaction>
</comment>
<dbReference type="PANTHER" id="PTHR43547:SF10">
    <property type="entry name" value="SENSOR HISTIDINE KINASE DCUS"/>
    <property type="match status" value="1"/>
</dbReference>
<dbReference type="NCBIfam" id="NF008298">
    <property type="entry name" value="PRK11086.1"/>
    <property type="match status" value="1"/>
</dbReference>